<proteinExistence type="predicted"/>
<keyword evidence="3" id="KW-1185">Reference proteome</keyword>
<reference evidence="2 3" key="1">
    <citation type="submission" date="2019-03" db="EMBL/GenBank/DDBJ databases">
        <title>Genomic Encyclopedia of Type Strains, Phase IV (KMG-IV): sequencing the most valuable type-strain genomes for metagenomic binning, comparative biology and taxonomic classification.</title>
        <authorList>
            <person name="Goeker M."/>
        </authorList>
    </citation>
    <scope>NUCLEOTIDE SEQUENCE [LARGE SCALE GENOMIC DNA]</scope>
    <source>
        <strain evidence="2 3">DSM 28697</strain>
    </source>
</reference>
<dbReference type="OrthoDB" id="420201at2"/>
<accession>A0A4R6UEF2</accession>
<dbReference type="InterPro" id="IPR036498">
    <property type="entry name" value="Nfu/NifU_N_sf"/>
</dbReference>
<dbReference type="RefSeq" id="WP_133579342.1">
    <property type="nucleotide sequence ID" value="NZ_SNYJ01000003.1"/>
</dbReference>
<dbReference type="GO" id="GO:0016491">
    <property type="term" value="F:oxidoreductase activity"/>
    <property type="evidence" value="ECO:0007669"/>
    <property type="project" value="TreeGrafter"/>
</dbReference>
<dbReference type="Gene3D" id="1.25.10.10">
    <property type="entry name" value="Leucine-rich Repeat Variant"/>
    <property type="match status" value="1"/>
</dbReference>
<evidence type="ECO:0000313" key="3">
    <source>
        <dbReference type="Proteomes" id="UP000295632"/>
    </source>
</evidence>
<dbReference type="EMBL" id="SNYJ01000003">
    <property type="protein sequence ID" value="TDQ41464.1"/>
    <property type="molecule type" value="Genomic_DNA"/>
</dbReference>
<sequence length="370" mass="41673">MHIVSIEPTPSPHTMKITLSVGLGNGKSEHYKKEDVDDAPVWLQPILSIEGVKAVYHVADFLALDRVPSYDWKPVLAKVRALFGEEDEEHAVTEVKETFGEVRVHVQKFSGIPMQLKLSDGETEQRIALPQAFTDAVMQAQMDQENVVFERSWEEYGVRYGALEDVGATLVEELVALYPNERLKALQEGQASETESHYHTVTLDDLNSPDWKVRLRKLEYMKEPTVEDLPVLEKALQDEKASIRRYAVMYFGMIEDVRVLPYLEKALKDSSVTVRRTAGDAMSDLGMTDAMPAMADALQDSNKIVRWRAAMFLYEVGDASVLPQLKEAANDPEFEVSLQIQLAIERIAEGKEAKGSIWKQMTEAVSKDSK</sequence>
<gene>
    <name evidence="2" type="ORF">EV213_10341</name>
</gene>
<feature type="domain" description="Scaffold protein Nfu/NifU N-terminal" evidence="1">
    <location>
        <begin position="4"/>
        <end position="90"/>
    </location>
</feature>
<dbReference type="InterPro" id="IPR014824">
    <property type="entry name" value="Nfu/NifU_N"/>
</dbReference>
<evidence type="ECO:0000259" key="1">
    <source>
        <dbReference type="SMART" id="SM00932"/>
    </source>
</evidence>
<dbReference type="Pfam" id="PF13769">
    <property type="entry name" value="Virulence_fact"/>
    <property type="match status" value="1"/>
</dbReference>
<dbReference type="InterPro" id="IPR004155">
    <property type="entry name" value="PBS_lyase_HEAT"/>
</dbReference>
<dbReference type="Gene3D" id="3.30.1370.70">
    <property type="entry name" value="Scaffold protein Nfu/NifU, N-terminal domain"/>
    <property type="match status" value="1"/>
</dbReference>
<dbReference type="PANTHER" id="PTHR12697:SF37">
    <property type="entry name" value="CONSERVED VIRULENCE FACTOR C"/>
    <property type="match status" value="1"/>
</dbReference>
<dbReference type="SUPFAM" id="SSF110836">
    <property type="entry name" value="Hypothetical protein SAV1430"/>
    <property type="match status" value="1"/>
</dbReference>
<dbReference type="InterPro" id="IPR025989">
    <property type="entry name" value="Virulence_F_dom"/>
</dbReference>
<dbReference type="PANTHER" id="PTHR12697">
    <property type="entry name" value="PBS LYASE HEAT-LIKE PROTEIN"/>
    <property type="match status" value="1"/>
</dbReference>
<dbReference type="SMART" id="SM00932">
    <property type="entry name" value="Nfu_N"/>
    <property type="match status" value="1"/>
</dbReference>
<protein>
    <submittedName>
        <fullName evidence="2">HEAT repeat protein</fullName>
    </submittedName>
</protein>
<dbReference type="AlphaFoldDB" id="A0A4R6UEF2"/>
<dbReference type="InterPro" id="IPR011989">
    <property type="entry name" value="ARM-like"/>
</dbReference>
<organism evidence="2 3">
    <name type="scientific">Aureibacillus halotolerans</name>
    <dbReference type="NCBI Taxonomy" id="1508390"/>
    <lineage>
        <taxon>Bacteria</taxon>
        <taxon>Bacillati</taxon>
        <taxon>Bacillota</taxon>
        <taxon>Bacilli</taxon>
        <taxon>Bacillales</taxon>
        <taxon>Bacillaceae</taxon>
        <taxon>Aureibacillus</taxon>
    </lineage>
</organism>
<dbReference type="Proteomes" id="UP000295632">
    <property type="component" value="Unassembled WGS sequence"/>
</dbReference>
<comment type="caution">
    <text evidence="2">The sequence shown here is derived from an EMBL/GenBank/DDBJ whole genome shotgun (WGS) entry which is preliminary data.</text>
</comment>
<name>A0A4R6UEF2_9BACI</name>
<dbReference type="Pfam" id="PF08712">
    <property type="entry name" value="Nfu_N"/>
    <property type="match status" value="1"/>
</dbReference>
<dbReference type="SMART" id="SM00567">
    <property type="entry name" value="EZ_HEAT"/>
    <property type="match status" value="3"/>
</dbReference>
<dbReference type="InterPro" id="IPR016024">
    <property type="entry name" value="ARM-type_fold"/>
</dbReference>
<dbReference type="SUPFAM" id="SSF48371">
    <property type="entry name" value="ARM repeat"/>
    <property type="match status" value="1"/>
</dbReference>
<dbReference type="Pfam" id="PF13646">
    <property type="entry name" value="HEAT_2"/>
    <property type="match status" value="1"/>
</dbReference>
<evidence type="ECO:0000313" key="2">
    <source>
        <dbReference type="EMBL" id="TDQ41464.1"/>
    </source>
</evidence>